<keyword evidence="6" id="KW-1185">Reference proteome</keyword>
<reference evidence="5 6" key="1">
    <citation type="submission" date="2023-07" db="EMBL/GenBank/DDBJ databases">
        <title>Genomic Encyclopedia of Type Strains, Phase IV (KMG-IV): sequencing the most valuable type-strain genomes for metagenomic binning, comparative biology and taxonomic classification.</title>
        <authorList>
            <person name="Goeker M."/>
        </authorList>
    </citation>
    <scope>NUCLEOTIDE SEQUENCE [LARGE SCALE GENOMIC DNA]</scope>
    <source>
        <strain evidence="5 6">DSM 16784</strain>
    </source>
</reference>
<evidence type="ECO:0000256" key="1">
    <source>
        <dbReference type="ARBA" id="ARBA00004401"/>
    </source>
</evidence>
<keyword evidence="3" id="KW-0812">Transmembrane</keyword>
<evidence type="ECO:0000259" key="4">
    <source>
        <dbReference type="Pfam" id="PF10502"/>
    </source>
</evidence>
<name>A0ABU0E5S8_9FIRM</name>
<comment type="catalytic activity">
    <reaction evidence="3">
        <text>Cleavage of hydrophobic, N-terminal signal or leader sequences from secreted and periplasmic proteins.</text>
        <dbReference type="EC" id="3.4.21.89"/>
    </reaction>
</comment>
<dbReference type="Proteomes" id="UP001230220">
    <property type="component" value="Unassembled WGS sequence"/>
</dbReference>
<organism evidence="5 6">
    <name type="scientific">Breznakia pachnodae</name>
    <dbReference type="NCBI Taxonomy" id="265178"/>
    <lineage>
        <taxon>Bacteria</taxon>
        <taxon>Bacillati</taxon>
        <taxon>Bacillota</taxon>
        <taxon>Erysipelotrichia</taxon>
        <taxon>Erysipelotrichales</taxon>
        <taxon>Erysipelotrichaceae</taxon>
        <taxon>Breznakia</taxon>
    </lineage>
</organism>
<dbReference type="Pfam" id="PF10502">
    <property type="entry name" value="Peptidase_S26"/>
    <property type="match status" value="1"/>
</dbReference>
<evidence type="ECO:0000313" key="5">
    <source>
        <dbReference type="EMBL" id="MDQ0362171.1"/>
    </source>
</evidence>
<evidence type="ECO:0000256" key="2">
    <source>
        <dbReference type="ARBA" id="ARBA00009370"/>
    </source>
</evidence>
<protein>
    <recommendedName>
        <fullName evidence="3">Signal peptidase I</fullName>
        <ecNumber evidence="3">3.4.21.89</ecNumber>
    </recommendedName>
</protein>
<dbReference type="InterPro" id="IPR036286">
    <property type="entry name" value="LexA/Signal_pep-like_sf"/>
</dbReference>
<dbReference type="PRINTS" id="PR00727">
    <property type="entry name" value="LEADERPTASE"/>
</dbReference>
<comment type="subcellular location">
    <subcellularLocation>
        <location evidence="1">Cell membrane</location>
        <topology evidence="1">Single-pass type II membrane protein</topology>
    </subcellularLocation>
    <subcellularLocation>
        <location evidence="3">Membrane</location>
        <topology evidence="3">Single-pass type II membrane protein</topology>
    </subcellularLocation>
</comment>
<dbReference type="Gene3D" id="2.10.109.10">
    <property type="entry name" value="Umud Fragment, subunit A"/>
    <property type="match status" value="1"/>
</dbReference>
<dbReference type="PANTHER" id="PTHR43390">
    <property type="entry name" value="SIGNAL PEPTIDASE I"/>
    <property type="match status" value="1"/>
</dbReference>
<dbReference type="InterPro" id="IPR000223">
    <property type="entry name" value="Pept_S26A_signal_pept_1"/>
</dbReference>
<dbReference type="NCBIfam" id="TIGR02227">
    <property type="entry name" value="sigpep_I_bact"/>
    <property type="match status" value="1"/>
</dbReference>
<feature type="transmembrane region" description="Helical" evidence="3">
    <location>
        <begin position="30"/>
        <end position="48"/>
    </location>
</feature>
<dbReference type="InterPro" id="IPR019533">
    <property type="entry name" value="Peptidase_S26"/>
</dbReference>
<evidence type="ECO:0000256" key="3">
    <source>
        <dbReference type="RuleBase" id="RU362042"/>
    </source>
</evidence>
<dbReference type="CDD" id="cd06530">
    <property type="entry name" value="S26_SPase_I"/>
    <property type="match status" value="1"/>
</dbReference>
<keyword evidence="3" id="KW-0645">Protease</keyword>
<keyword evidence="3" id="KW-1133">Transmembrane helix</keyword>
<proteinExistence type="inferred from homology"/>
<dbReference type="SUPFAM" id="SSF51306">
    <property type="entry name" value="LexA/Signal peptidase"/>
    <property type="match status" value="1"/>
</dbReference>
<keyword evidence="3" id="KW-0472">Membrane</keyword>
<dbReference type="PANTHER" id="PTHR43390:SF1">
    <property type="entry name" value="CHLOROPLAST PROCESSING PEPTIDASE"/>
    <property type="match status" value="1"/>
</dbReference>
<dbReference type="RefSeq" id="WP_307409534.1">
    <property type="nucleotide sequence ID" value="NZ_JAUSUR010000005.1"/>
</dbReference>
<dbReference type="EC" id="3.4.21.89" evidence="3"/>
<feature type="domain" description="Peptidase S26" evidence="4">
    <location>
        <begin position="24"/>
        <end position="173"/>
    </location>
</feature>
<sequence>MDGEAKVLNQEPVKKPPSIKKEIIRLVSKLLIVVFVFVLLFTFVFGVLRTSNNTMSPAIKNGDIVLYYRLDKNYVANDVVIVEYEGETQLRRVVAVAGDSVDITEEGLIINGSPQYEPSITTETLPYVDGIEFPITLKEDEVFLLADDREDSQDSRVYGPVNVGSIQGKAISIFRRRGI</sequence>
<dbReference type="EMBL" id="JAUSUR010000005">
    <property type="protein sequence ID" value="MDQ0362171.1"/>
    <property type="molecule type" value="Genomic_DNA"/>
</dbReference>
<accession>A0ABU0E5S8</accession>
<comment type="caution">
    <text evidence="5">The sequence shown here is derived from an EMBL/GenBank/DDBJ whole genome shotgun (WGS) entry which is preliminary data.</text>
</comment>
<keyword evidence="3 5" id="KW-0378">Hydrolase</keyword>
<comment type="similarity">
    <text evidence="2 3">Belongs to the peptidase S26 family.</text>
</comment>
<evidence type="ECO:0000313" key="6">
    <source>
        <dbReference type="Proteomes" id="UP001230220"/>
    </source>
</evidence>
<gene>
    <name evidence="5" type="ORF">J2S15_002924</name>
</gene>
<dbReference type="GO" id="GO:0009003">
    <property type="term" value="F:signal peptidase activity"/>
    <property type="evidence" value="ECO:0007669"/>
    <property type="project" value="UniProtKB-EC"/>
</dbReference>